<accession>A0A8J7J2X6</accession>
<organism evidence="2 3">
    <name type="scientific">Halocynthiibacter styelae</name>
    <dbReference type="NCBI Taxonomy" id="2761955"/>
    <lineage>
        <taxon>Bacteria</taxon>
        <taxon>Pseudomonadati</taxon>
        <taxon>Pseudomonadota</taxon>
        <taxon>Alphaproteobacteria</taxon>
        <taxon>Rhodobacterales</taxon>
        <taxon>Paracoccaceae</taxon>
        <taxon>Halocynthiibacter</taxon>
    </lineage>
</organism>
<feature type="transmembrane region" description="Helical" evidence="1">
    <location>
        <begin position="149"/>
        <end position="167"/>
    </location>
</feature>
<dbReference type="Pfam" id="PF13398">
    <property type="entry name" value="Peptidase_M50B"/>
    <property type="match status" value="1"/>
</dbReference>
<evidence type="ECO:0000256" key="1">
    <source>
        <dbReference type="SAM" id="Phobius"/>
    </source>
</evidence>
<feature type="transmembrane region" description="Helical" evidence="1">
    <location>
        <begin position="73"/>
        <end position="95"/>
    </location>
</feature>
<evidence type="ECO:0000313" key="2">
    <source>
        <dbReference type="EMBL" id="MBI1492135.1"/>
    </source>
</evidence>
<feature type="transmembrane region" description="Helical" evidence="1">
    <location>
        <begin position="187"/>
        <end position="210"/>
    </location>
</feature>
<feature type="transmembrane region" description="Helical" evidence="1">
    <location>
        <begin position="125"/>
        <end position="142"/>
    </location>
</feature>
<protein>
    <submittedName>
        <fullName evidence="2">M50 family metallopeptidase</fullName>
    </submittedName>
</protein>
<feature type="transmembrane region" description="Helical" evidence="1">
    <location>
        <begin position="6"/>
        <end position="24"/>
    </location>
</feature>
<reference evidence="2" key="1">
    <citation type="submission" date="2020-10" db="EMBL/GenBank/DDBJ databases">
        <title>Paenihalocynthiibacter styelae gen. nov., sp. nov., isolated from stalked sea squirt Styela clava.</title>
        <authorList>
            <person name="Kim Y.-O."/>
            <person name="Yoon J.-H."/>
        </authorList>
    </citation>
    <scope>NUCLEOTIDE SEQUENCE</scope>
    <source>
        <strain evidence="2">MYP1-1</strain>
    </source>
</reference>
<sequence>MKTIQNHWQLLLIALLIVIFWNTPWLVPLKILVVFFHELSHAVVVILTGGRVGEFEISPMQGGHVISYGGNGFLISSAGYLGSLLWGIVLFAIALRTKFDRHAVAALGILMVLVFLFWLRSGFAIAFTLGVATVLLLMARFAAHSVCDFTLRVIGIASMLYVPWDIWDDTIRRSDGVSDARNIAESIGGPTIFWGGLWFIISVLIILATLRHGLRGNSNLTLR</sequence>
<gene>
    <name evidence="2" type="ORF">H1D41_00640</name>
</gene>
<dbReference type="AlphaFoldDB" id="A0A8J7J2X6"/>
<keyword evidence="3" id="KW-1185">Reference proteome</keyword>
<dbReference type="PANTHER" id="PTHR33979">
    <property type="entry name" value="OS02G0221600 PROTEIN"/>
    <property type="match status" value="1"/>
</dbReference>
<name>A0A8J7J2X6_9RHOB</name>
<evidence type="ECO:0000313" key="3">
    <source>
        <dbReference type="Proteomes" id="UP000640583"/>
    </source>
</evidence>
<dbReference type="RefSeq" id="WP_228847096.1">
    <property type="nucleotide sequence ID" value="NZ_JADCKQ010000001.1"/>
</dbReference>
<dbReference type="Proteomes" id="UP000640583">
    <property type="component" value="Unassembled WGS sequence"/>
</dbReference>
<comment type="caution">
    <text evidence="2">The sequence shown here is derived from an EMBL/GenBank/DDBJ whole genome shotgun (WGS) entry which is preliminary data.</text>
</comment>
<feature type="transmembrane region" description="Helical" evidence="1">
    <location>
        <begin position="102"/>
        <end position="119"/>
    </location>
</feature>
<keyword evidence="1" id="KW-0472">Membrane</keyword>
<proteinExistence type="predicted"/>
<keyword evidence="1" id="KW-0812">Transmembrane</keyword>
<keyword evidence="1" id="KW-1133">Transmembrane helix</keyword>
<dbReference type="InterPro" id="IPR049500">
    <property type="entry name" value="Peptidase_M50B-like"/>
</dbReference>
<dbReference type="EMBL" id="JADCKQ010000001">
    <property type="protein sequence ID" value="MBI1492135.1"/>
    <property type="molecule type" value="Genomic_DNA"/>
</dbReference>
<dbReference type="PANTHER" id="PTHR33979:SF2">
    <property type="entry name" value="PEPTIDASE M50B-LIKE-DOMAIN-CONTAINING PROTEIN"/>
    <property type="match status" value="1"/>
</dbReference>